<dbReference type="EnsemblMetazoa" id="PPA23850.1">
    <property type="protein sequence ID" value="PPA23850.1"/>
    <property type="gene ID" value="WBGene00113404"/>
</dbReference>
<accession>A0A2A6CYM2</accession>
<proteinExistence type="predicted"/>
<reference evidence="4" key="1">
    <citation type="journal article" date="2008" name="Nat. Genet.">
        <title>The Pristionchus pacificus genome provides a unique perspective on nematode lifestyle and parasitism.</title>
        <authorList>
            <person name="Dieterich C."/>
            <person name="Clifton S.W."/>
            <person name="Schuster L.N."/>
            <person name="Chinwalla A."/>
            <person name="Delehaunty K."/>
            <person name="Dinkelacker I."/>
            <person name="Fulton L."/>
            <person name="Fulton R."/>
            <person name="Godfrey J."/>
            <person name="Minx P."/>
            <person name="Mitreva M."/>
            <person name="Roeseler W."/>
            <person name="Tian H."/>
            <person name="Witte H."/>
            <person name="Yang S.P."/>
            <person name="Wilson R.K."/>
            <person name="Sommer R.J."/>
        </authorList>
    </citation>
    <scope>NUCLEOTIDE SEQUENCE [LARGE SCALE GENOMIC DNA]</scope>
    <source>
        <strain evidence="4">PS312</strain>
    </source>
</reference>
<feature type="compositionally biased region" description="Low complexity" evidence="2">
    <location>
        <begin position="698"/>
        <end position="708"/>
    </location>
</feature>
<feature type="compositionally biased region" description="Low complexity" evidence="2">
    <location>
        <begin position="1359"/>
        <end position="1372"/>
    </location>
</feature>
<feature type="compositionally biased region" description="Polar residues" evidence="2">
    <location>
        <begin position="393"/>
        <end position="402"/>
    </location>
</feature>
<feature type="compositionally biased region" description="Basic and acidic residues" evidence="2">
    <location>
        <begin position="462"/>
        <end position="483"/>
    </location>
</feature>
<feature type="region of interest" description="Disordered" evidence="2">
    <location>
        <begin position="977"/>
        <end position="1007"/>
    </location>
</feature>
<feature type="region of interest" description="Disordered" evidence="2">
    <location>
        <begin position="1474"/>
        <end position="1515"/>
    </location>
</feature>
<dbReference type="PROSITE" id="PS50144">
    <property type="entry name" value="MATH"/>
    <property type="match status" value="1"/>
</dbReference>
<feature type="region of interest" description="Disordered" evidence="2">
    <location>
        <begin position="1664"/>
        <end position="1709"/>
    </location>
</feature>
<dbReference type="PANTHER" id="PTHR33472">
    <property type="entry name" value="OS01G0106600 PROTEIN"/>
    <property type="match status" value="1"/>
</dbReference>
<feature type="compositionally biased region" description="Basic and acidic residues" evidence="2">
    <location>
        <begin position="709"/>
        <end position="719"/>
    </location>
</feature>
<dbReference type="SUPFAM" id="SSF49599">
    <property type="entry name" value="TRAF domain-like"/>
    <property type="match status" value="1"/>
</dbReference>
<sequence length="1709" mass="185680">MRMDSKGSGSGASSSGQKPIGLTIPTQTTGNYSLPGLTHLEEYDIIIGESIPREDQYPRRSNSSTTSSSCGKDDRLYDRNRTEDRKAFLIDKSPPYAQPQQRVGSKPVQTVHPLQPAQPTAPREAAAAAPSGPPPAADSGEGPSYGGKVHMVTYDLRMCRGWEMRMAVRKYTGVDDSTLRVVIDNFSKMSDTLCSDPKRITDVPWRIMVMPKQHMVQKKSQKCMGFFLQCCPDNTFSDQWSCHAVAEMRLLSEKQSVQNFVRKTTHVYTAKENDWGYSCFMTWADVLDENQGYIKNDRVTLEISVKAEPPKNMMTREEFRKTLDRWFELANLQKERGHIDKAIEANNQALSSCKDKDDEYKAKLEAQKELLVKQKLVESIKRIEQGKDPSRPAETSTCPTSLRQALTGAQKTMAGTKEKRHTNGTTKGKERRGAAVAKQMRKKVEANRNDKQRKQANSSSEDLSKDKDDKKLATPPNEEKKENQQVQQQTTPVVQQQQQPAAGKKHPPEPDSLLQMAMEQQQKNKEAGKTAAAAAAIQVETAPLDDEASEEESEEDSGDGGETRSETRSTSTSTSTRDVETEAKRVQRLTSLVIPEAIRALSDLCDKYQSVADDVISPRPSDDGKIVKKIGTTTVTFESIACQTERSHAPGDDINAVYDKSHLDIVMGKHWNIASVDFDGWKTENPTTYTSGDRWARPSTSSTVTTPTGEKRTDRDIVQAKRKCRRSTTMTAGGGAAGDSATVTPSATTTGGGPAPSMNATIEMEQMALQASLLPDSASQFLDHNNFNGIVMKSVVGKDYANPSSSFVCINIMDPNGSASYQVLKEHQYWDKETYLANLRKAIDDKPQSSLVPAEKRDEILEMMAVTITSLFSDGLPWLSPEVLPLRSSQQSMAELVTLGMSCLNAQRFLARTGEMLYCMEQIYDVELVRQCLHKCFPRKVYPERTEAQKAMNGAAFSGLMSGPLLKEVFATLSQSQQTPDDLEVDDTDDEEQDESVREQRMESKGKMGKALVETANEHMQECSEEQTIMILKDLFCKELLAYNHQMSVLMEKVDFSMVMVEDARVALESSEAKKLLDGVKRHEATILELNNKIKGMEVSANREREAKKKVEAEKQLANEKVDEEKAKVEQLAQQLKDKRNEMKKVEKKQKSDENRVVELTAESAELEEKVKAAKREIDALKKKGTEERAKARKDLEKATEQIRRLETDLQDKEQQRKDEQAAAEAKLRKAIHDEATAQKERKALEAKLAVANERAKKSEVAQLESELELGVKVLERALSDAKKNEDNVDICIKYLTSRASSSFDVEPFKKTAVEWKALRAEIGSTITIETMKKPVVEKPPLPPNNQPPVRAVLDHMAQHQQQQAAAAAAAASRRLPSAGGSTPLDHSHVASTSAAAAQQQPVLPQTPAVGVIGQPRTPIGARERGAAAFHGHASPVRTPSMVNSSLHSSPAPFGRAASPPLVPLSAESPVKSLPPIGVRPANHVNSMPSSSMGAVGSSSSQQSSSSASGSATANSSATTSAFLSNLSRGGLSSDASSVWNPMNTSSWEPLNAFGSSAFGFTQPTSSAPSASNAHSSSALGSRAPVAPFSLSGTGVTGGGTGVGVGPSAAAAAAAAAAASLSAGSSTRSTPFAPYEQSLSHELAQLSWNAAEYGAPRAPIGGGASGAAGTAPPPGWTPGWGSAPLGAPGSQLPSNANGQNQYKSAMFNS</sequence>
<name>A0A2A6CYM2_PRIPA</name>
<evidence type="ECO:0000256" key="1">
    <source>
        <dbReference type="SAM" id="Coils"/>
    </source>
</evidence>
<feature type="compositionally biased region" description="Basic and acidic residues" evidence="2">
    <location>
        <begin position="71"/>
        <end position="89"/>
    </location>
</feature>
<feature type="compositionally biased region" description="Acidic residues" evidence="2">
    <location>
        <begin position="981"/>
        <end position="994"/>
    </location>
</feature>
<evidence type="ECO:0000313" key="3">
    <source>
        <dbReference type="EnsemblMetazoa" id="PPA23850.1"/>
    </source>
</evidence>
<feature type="region of interest" description="Disordered" evidence="2">
    <location>
        <begin position="1359"/>
        <end position="1418"/>
    </location>
</feature>
<feature type="compositionally biased region" description="Basic and acidic residues" evidence="2">
    <location>
        <begin position="442"/>
        <end position="453"/>
    </location>
</feature>
<dbReference type="Pfam" id="PF22486">
    <property type="entry name" value="MATH_2"/>
    <property type="match status" value="1"/>
</dbReference>
<keyword evidence="4" id="KW-1185">Reference proteome</keyword>
<evidence type="ECO:0000313" key="4">
    <source>
        <dbReference type="Proteomes" id="UP000005239"/>
    </source>
</evidence>
<dbReference type="PANTHER" id="PTHR33472:SF28">
    <property type="entry name" value="BROMO AND FHA DOMAIN-CONTAINING PROTEIN DDB_G0267958"/>
    <property type="match status" value="1"/>
</dbReference>
<dbReference type="SMART" id="SM00061">
    <property type="entry name" value="MATH"/>
    <property type="match status" value="1"/>
</dbReference>
<feature type="region of interest" description="Disordered" evidence="2">
    <location>
        <begin position="1434"/>
        <end position="1454"/>
    </location>
</feature>
<feature type="compositionally biased region" description="Basic and acidic residues" evidence="2">
    <location>
        <begin position="995"/>
        <end position="1006"/>
    </location>
</feature>
<dbReference type="OrthoDB" id="289038at2759"/>
<feature type="region of interest" description="Disordered" evidence="2">
    <location>
        <begin position="383"/>
        <end position="402"/>
    </location>
</feature>
<keyword evidence="1" id="KW-0175">Coiled coil</keyword>
<dbReference type="InterPro" id="IPR002083">
    <property type="entry name" value="MATH/TRAF_dom"/>
</dbReference>
<feature type="region of interest" description="Disordered" evidence="2">
    <location>
        <begin position="1"/>
        <end position="35"/>
    </location>
</feature>
<feature type="compositionally biased region" description="Low complexity" evidence="2">
    <location>
        <begin position="738"/>
        <end position="749"/>
    </location>
</feature>
<evidence type="ECO:0000256" key="2">
    <source>
        <dbReference type="SAM" id="MobiDB-lite"/>
    </source>
</evidence>
<feature type="coiled-coil region" evidence="1">
    <location>
        <begin position="1073"/>
        <end position="1262"/>
    </location>
</feature>
<feature type="region of interest" description="Disordered" evidence="2">
    <location>
        <begin position="541"/>
        <end position="583"/>
    </location>
</feature>
<reference evidence="3" key="2">
    <citation type="submission" date="2022-06" db="UniProtKB">
        <authorList>
            <consortium name="EnsemblMetazoa"/>
        </authorList>
    </citation>
    <scope>IDENTIFICATION</scope>
    <source>
        <strain evidence="3">PS312</strain>
    </source>
</reference>
<protein>
    <submittedName>
        <fullName evidence="3">Pqn-87</fullName>
    </submittedName>
</protein>
<organism evidence="3 4">
    <name type="scientific">Pristionchus pacificus</name>
    <name type="common">Parasitic nematode worm</name>
    <dbReference type="NCBI Taxonomy" id="54126"/>
    <lineage>
        <taxon>Eukaryota</taxon>
        <taxon>Metazoa</taxon>
        <taxon>Ecdysozoa</taxon>
        <taxon>Nematoda</taxon>
        <taxon>Chromadorea</taxon>
        <taxon>Rhabditida</taxon>
        <taxon>Rhabditina</taxon>
        <taxon>Diplogasteromorpha</taxon>
        <taxon>Diplogasteroidea</taxon>
        <taxon>Neodiplogasteridae</taxon>
        <taxon>Pristionchus</taxon>
    </lineage>
</organism>
<feature type="compositionally biased region" description="Low complexity" evidence="2">
    <location>
        <begin position="484"/>
        <end position="500"/>
    </location>
</feature>
<feature type="compositionally biased region" description="Polar residues" evidence="2">
    <location>
        <begin position="1691"/>
        <end position="1709"/>
    </location>
</feature>
<feature type="compositionally biased region" description="Low complexity" evidence="2">
    <location>
        <begin position="117"/>
        <end position="130"/>
    </location>
</feature>
<accession>A0A8R1YJD1</accession>
<gene>
    <name evidence="3" type="primary">WBGene00113404</name>
</gene>
<feature type="region of interest" description="Disordered" evidence="2">
    <location>
        <begin position="409"/>
        <end position="514"/>
    </location>
</feature>
<feature type="region of interest" description="Disordered" evidence="2">
    <location>
        <begin position="689"/>
        <end position="753"/>
    </location>
</feature>
<dbReference type="InterPro" id="IPR008974">
    <property type="entry name" value="TRAF-like"/>
</dbReference>
<feature type="compositionally biased region" description="Low complexity" evidence="2">
    <location>
        <begin position="1487"/>
        <end position="1515"/>
    </location>
</feature>
<dbReference type="Gene3D" id="2.60.210.10">
    <property type="entry name" value="Apoptosis, Tumor Necrosis Factor Receptor Associated Protein 2, Chain A"/>
    <property type="match status" value="1"/>
</dbReference>
<feature type="region of interest" description="Disordered" evidence="2">
    <location>
        <begin position="49"/>
        <end position="144"/>
    </location>
</feature>
<feature type="compositionally biased region" description="Acidic residues" evidence="2">
    <location>
        <begin position="543"/>
        <end position="559"/>
    </location>
</feature>
<dbReference type="Proteomes" id="UP000005239">
    <property type="component" value="Unassembled WGS sequence"/>
</dbReference>